<dbReference type="InterPro" id="IPR029903">
    <property type="entry name" value="RmlD-like-bd"/>
</dbReference>
<comment type="caution">
    <text evidence="2">The sequence shown here is derived from an EMBL/GenBank/DDBJ whole genome shotgun (WGS) entry which is preliminary data.</text>
</comment>
<evidence type="ECO:0000259" key="1">
    <source>
        <dbReference type="Pfam" id="PF04321"/>
    </source>
</evidence>
<accession>A0A7V2ZHQ5</accession>
<organism evidence="2">
    <name type="scientific">Ignavibacterium album</name>
    <dbReference type="NCBI Taxonomy" id="591197"/>
    <lineage>
        <taxon>Bacteria</taxon>
        <taxon>Pseudomonadati</taxon>
        <taxon>Ignavibacteriota</taxon>
        <taxon>Ignavibacteria</taxon>
        <taxon>Ignavibacteriales</taxon>
        <taxon>Ignavibacteriaceae</taxon>
        <taxon>Ignavibacterium</taxon>
    </lineage>
</organism>
<dbReference type="AlphaFoldDB" id="A0A7V2ZHQ5"/>
<evidence type="ECO:0000313" key="2">
    <source>
        <dbReference type="EMBL" id="HFI90209.1"/>
    </source>
</evidence>
<dbReference type="SUPFAM" id="SSF51735">
    <property type="entry name" value="NAD(P)-binding Rossmann-fold domains"/>
    <property type="match status" value="1"/>
</dbReference>
<dbReference type="PANTHER" id="PTHR43242:SF1">
    <property type="entry name" value="NAD(P)-BINDING ROSSMANN-FOLD SUPERFAMILY PROTEIN"/>
    <property type="match status" value="1"/>
</dbReference>
<dbReference type="Pfam" id="PF04321">
    <property type="entry name" value="RmlD_sub_bind"/>
    <property type="match status" value="1"/>
</dbReference>
<protein>
    <submittedName>
        <fullName evidence="2">NAD(P)-dependent oxidoreductase</fullName>
    </submittedName>
</protein>
<dbReference type="PANTHER" id="PTHR43242">
    <property type="entry name" value="NAD(P)-BINDING ROSSMANN-FOLD SUPERFAMILY PROTEIN"/>
    <property type="match status" value="1"/>
</dbReference>
<sequence>MKVIITGGSGFLGQYLNIYLSAEHEILTFYNHHPGNCKEYNSLQIDLRNTEELEKAFQSFKPEIVIHTAAVSDTIIKSELSVKDVYDINVNVTESIAKFCKETGAKLIYISTDLVYAGYRGSYLNEVAKLIPVSLYAETKLMGEVKIREVFDNYIILRTALLFGFGLNHSKCHFQFIYEQLSKNIPVKVFVDQFRSPISVIEAAILINQMISKDIKGEIINFGGPERVSRFELAERLCDIAGLDKNLLIKTKLDEMPELPKVEDVSLNIEKMKSFGLVPKSLNEMIKEVVNKKT</sequence>
<gene>
    <name evidence="2" type="ORF">ENS31_01620</name>
</gene>
<dbReference type="CDD" id="cd05254">
    <property type="entry name" value="dTDP_HR_like_SDR_e"/>
    <property type="match status" value="1"/>
</dbReference>
<dbReference type="EMBL" id="DSUJ01000004">
    <property type="protein sequence ID" value="HFI90209.1"/>
    <property type="molecule type" value="Genomic_DNA"/>
</dbReference>
<name>A0A7V2ZHQ5_9BACT</name>
<reference evidence="2" key="1">
    <citation type="journal article" date="2020" name="mSystems">
        <title>Genome- and Community-Level Interaction Insights into Carbon Utilization and Element Cycling Functions of Hydrothermarchaeota in Hydrothermal Sediment.</title>
        <authorList>
            <person name="Zhou Z."/>
            <person name="Liu Y."/>
            <person name="Xu W."/>
            <person name="Pan J."/>
            <person name="Luo Z.H."/>
            <person name="Li M."/>
        </authorList>
    </citation>
    <scope>NUCLEOTIDE SEQUENCE [LARGE SCALE GENOMIC DNA]</scope>
    <source>
        <strain evidence="2">SpSt-479</strain>
    </source>
</reference>
<dbReference type="Gene3D" id="3.40.50.720">
    <property type="entry name" value="NAD(P)-binding Rossmann-like Domain"/>
    <property type="match status" value="1"/>
</dbReference>
<proteinExistence type="predicted"/>
<feature type="domain" description="RmlD-like substrate binding" evidence="1">
    <location>
        <begin position="1"/>
        <end position="292"/>
    </location>
</feature>
<dbReference type="InterPro" id="IPR036291">
    <property type="entry name" value="NAD(P)-bd_dom_sf"/>
</dbReference>